<accession>A0A168FMQ6</accession>
<evidence type="ECO:0000256" key="9">
    <source>
        <dbReference type="ARBA" id="ARBA00038276"/>
    </source>
</evidence>
<dbReference type="PANTHER" id="PTHR33571">
    <property type="entry name" value="SSL8005 PROTEIN"/>
    <property type="match status" value="1"/>
</dbReference>
<keyword evidence="12" id="KW-1185">Reference proteome</keyword>
<sequence length="179" mass="19510">MPQTHGDDSAVERAFAEYLNALGTSADALRAEASRTLERGARQARELGWSQRRIARALGRSQPEVKRLLDRGPEAPEPSEPEVRATLMDQVLRRRRDEIVQAAARRGVHHLRLFGSVASGTDHDTSDVDLLVDVDEGVGLFTLGALEAELSAILGRPVDVVPARSLRPAVRAQVQAIPL</sequence>
<name>A0A168FMQ6_9MICO</name>
<keyword evidence="6" id="KW-0547">Nucleotide-binding</keyword>
<evidence type="ECO:0000313" key="11">
    <source>
        <dbReference type="EMBL" id="ANC32150.1"/>
    </source>
</evidence>
<dbReference type="Pfam" id="PF01909">
    <property type="entry name" value="NTP_transf_2"/>
    <property type="match status" value="1"/>
</dbReference>
<evidence type="ECO:0000256" key="8">
    <source>
        <dbReference type="ARBA" id="ARBA00022842"/>
    </source>
</evidence>
<organism evidence="11 12">
    <name type="scientific">Isoptericola dokdonensis DS-3</name>
    <dbReference type="NCBI Taxonomy" id="1300344"/>
    <lineage>
        <taxon>Bacteria</taxon>
        <taxon>Bacillati</taxon>
        <taxon>Actinomycetota</taxon>
        <taxon>Actinomycetes</taxon>
        <taxon>Micrococcales</taxon>
        <taxon>Promicromonosporaceae</taxon>
        <taxon>Isoptericola</taxon>
    </lineage>
</organism>
<dbReference type="RefSeq" id="WP_068205274.1">
    <property type="nucleotide sequence ID" value="NZ_CP014209.1"/>
</dbReference>
<dbReference type="SUPFAM" id="SSF81301">
    <property type="entry name" value="Nucleotidyltransferase"/>
    <property type="match status" value="1"/>
</dbReference>
<evidence type="ECO:0000256" key="3">
    <source>
        <dbReference type="ARBA" id="ARBA00022679"/>
    </source>
</evidence>
<gene>
    <name evidence="11" type="ORF">I598_2620</name>
</gene>
<comment type="similarity">
    <text evidence="9">Belongs to the MntA antitoxin family.</text>
</comment>
<dbReference type="GO" id="GO:0016779">
    <property type="term" value="F:nucleotidyltransferase activity"/>
    <property type="evidence" value="ECO:0007669"/>
    <property type="project" value="UniProtKB-KW"/>
</dbReference>
<dbReference type="Proteomes" id="UP000076794">
    <property type="component" value="Chromosome"/>
</dbReference>
<dbReference type="OrthoDB" id="9803128at2"/>
<keyword evidence="8" id="KW-0460">Magnesium</keyword>
<dbReference type="InterPro" id="IPR043519">
    <property type="entry name" value="NT_sf"/>
</dbReference>
<evidence type="ECO:0000313" key="12">
    <source>
        <dbReference type="Proteomes" id="UP000076794"/>
    </source>
</evidence>
<proteinExistence type="inferred from homology"/>
<keyword evidence="3 11" id="KW-0808">Transferase</keyword>
<dbReference type="InterPro" id="IPR052038">
    <property type="entry name" value="Type-VII_TA_antitoxin"/>
</dbReference>
<reference evidence="11 12" key="1">
    <citation type="submission" date="2016-01" db="EMBL/GenBank/DDBJ databases">
        <title>Complete genome sequence of a soil Actinobacterium, Isoptericola dokdonensis DS-3.</title>
        <authorList>
            <person name="Kwon S.-K."/>
            <person name="Kim J.F."/>
        </authorList>
    </citation>
    <scope>NUCLEOTIDE SEQUENCE [LARGE SCALE GENOMIC DNA]</scope>
    <source>
        <strain evidence="11 12">DS-3</strain>
    </source>
</reference>
<dbReference type="CDD" id="cd05403">
    <property type="entry name" value="NT_KNTase_like"/>
    <property type="match status" value="1"/>
</dbReference>
<feature type="domain" description="Polymerase nucleotidyl transferase" evidence="10">
    <location>
        <begin position="99"/>
        <end position="171"/>
    </location>
</feature>
<keyword evidence="2" id="KW-1277">Toxin-antitoxin system</keyword>
<dbReference type="STRING" id="1300344.I598_2620"/>
<dbReference type="PATRIC" id="fig|1300344.3.peg.2633"/>
<dbReference type="GO" id="GO:0005524">
    <property type="term" value="F:ATP binding"/>
    <property type="evidence" value="ECO:0007669"/>
    <property type="project" value="UniProtKB-KW"/>
</dbReference>
<evidence type="ECO:0000256" key="5">
    <source>
        <dbReference type="ARBA" id="ARBA00022723"/>
    </source>
</evidence>
<comment type="cofactor">
    <cofactor evidence="1">
        <name>Mg(2+)</name>
        <dbReference type="ChEBI" id="CHEBI:18420"/>
    </cofactor>
</comment>
<evidence type="ECO:0000256" key="6">
    <source>
        <dbReference type="ARBA" id="ARBA00022741"/>
    </source>
</evidence>
<dbReference type="GO" id="GO:0046872">
    <property type="term" value="F:metal ion binding"/>
    <property type="evidence" value="ECO:0007669"/>
    <property type="project" value="UniProtKB-KW"/>
</dbReference>
<dbReference type="Gene3D" id="3.30.460.10">
    <property type="entry name" value="Beta Polymerase, domain 2"/>
    <property type="match status" value="1"/>
</dbReference>
<dbReference type="AlphaFoldDB" id="A0A168FMQ6"/>
<evidence type="ECO:0000256" key="1">
    <source>
        <dbReference type="ARBA" id="ARBA00001946"/>
    </source>
</evidence>
<protein>
    <submittedName>
        <fullName evidence="11">Nucleotidyltransferase domain protein</fullName>
    </submittedName>
</protein>
<keyword evidence="4" id="KW-0548">Nucleotidyltransferase</keyword>
<keyword evidence="5" id="KW-0479">Metal-binding</keyword>
<evidence type="ECO:0000256" key="4">
    <source>
        <dbReference type="ARBA" id="ARBA00022695"/>
    </source>
</evidence>
<dbReference type="EMBL" id="CP014209">
    <property type="protein sequence ID" value="ANC32150.1"/>
    <property type="molecule type" value="Genomic_DNA"/>
</dbReference>
<evidence type="ECO:0000256" key="2">
    <source>
        <dbReference type="ARBA" id="ARBA00022649"/>
    </source>
</evidence>
<evidence type="ECO:0000256" key="7">
    <source>
        <dbReference type="ARBA" id="ARBA00022840"/>
    </source>
</evidence>
<dbReference type="InterPro" id="IPR002934">
    <property type="entry name" value="Polymerase_NTP_transf_dom"/>
</dbReference>
<dbReference type="KEGG" id="ido:I598_2620"/>
<dbReference type="PANTHER" id="PTHR33571:SF12">
    <property type="entry name" value="BSL3053 PROTEIN"/>
    <property type="match status" value="1"/>
</dbReference>
<evidence type="ECO:0000259" key="10">
    <source>
        <dbReference type="Pfam" id="PF01909"/>
    </source>
</evidence>
<keyword evidence="7" id="KW-0067">ATP-binding</keyword>